<proteinExistence type="predicted"/>
<evidence type="ECO:0000313" key="2">
    <source>
        <dbReference type="Proteomes" id="UP000070501"/>
    </source>
</evidence>
<name>A0A136JJD7_9PEZI</name>
<evidence type="ECO:0000313" key="1">
    <source>
        <dbReference type="EMBL" id="KXJ97268.1"/>
    </source>
</evidence>
<sequence>MVKDVREWRWVAWMSERARARFVSSFPLIVARLTWQERTCHGNDGTAPSSIRAFLAQAKLRHAQIELERRSFNDTRGPL</sequence>
<dbReference type="InParanoid" id="A0A136JJD7"/>
<organism evidence="1 2">
    <name type="scientific">Microdochium bolleyi</name>
    <dbReference type="NCBI Taxonomy" id="196109"/>
    <lineage>
        <taxon>Eukaryota</taxon>
        <taxon>Fungi</taxon>
        <taxon>Dikarya</taxon>
        <taxon>Ascomycota</taxon>
        <taxon>Pezizomycotina</taxon>
        <taxon>Sordariomycetes</taxon>
        <taxon>Xylariomycetidae</taxon>
        <taxon>Xylariales</taxon>
        <taxon>Microdochiaceae</taxon>
        <taxon>Microdochium</taxon>
    </lineage>
</organism>
<protein>
    <submittedName>
        <fullName evidence="1">Uncharacterized protein</fullName>
    </submittedName>
</protein>
<reference evidence="2" key="1">
    <citation type="submission" date="2016-02" db="EMBL/GenBank/DDBJ databases">
        <title>Draft genome sequence of Microdochium bolleyi, a fungal endophyte of beachgrass.</title>
        <authorList>
            <consortium name="DOE Joint Genome Institute"/>
            <person name="David A.S."/>
            <person name="May G."/>
            <person name="Haridas S."/>
            <person name="Lim J."/>
            <person name="Wang M."/>
            <person name="Labutti K."/>
            <person name="Lipzen A."/>
            <person name="Barry K."/>
            <person name="Grigoriev I.V."/>
        </authorList>
    </citation>
    <scope>NUCLEOTIDE SEQUENCE [LARGE SCALE GENOMIC DNA]</scope>
    <source>
        <strain evidence="2">J235TASD1</strain>
    </source>
</reference>
<keyword evidence="2" id="KW-1185">Reference proteome</keyword>
<gene>
    <name evidence="1" type="ORF">Micbo1qcDRAFT_6750</name>
</gene>
<dbReference type="EMBL" id="KQ964245">
    <property type="protein sequence ID" value="KXJ97268.1"/>
    <property type="molecule type" value="Genomic_DNA"/>
</dbReference>
<accession>A0A136JJD7</accession>
<dbReference type="Proteomes" id="UP000070501">
    <property type="component" value="Unassembled WGS sequence"/>
</dbReference>
<dbReference type="AlphaFoldDB" id="A0A136JJD7"/>